<comment type="caution">
    <text evidence="1">The sequence shown here is derived from an EMBL/GenBank/DDBJ whole genome shotgun (WGS) entry which is preliminary data.</text>
</comment>
<dbReference type="RefSeq" id="WP_149299172.1">
    <property type="nucleotide sequence ID" value="NZ_VTWH01000002.1"/>
</dbReference>
<protein>
    <submittedName>
        <fullName evidence="1">Uncharacterized protein</fullName>
    </submittedName>
</protein>
<dbReference type="OrthoDB" id="8266310at2"/>
<reference evidence="1 2" key="1">
    <citation type="submission" date="2019-08" db="EMBL/GenBank/DDBJ databases">
        <title>Aureimonas fodiniaquatilis sp. nov., isolated from a coal mine wastewater.</title>
        <authorList>
            <person name="Kim W."/>
        </authorList>
    </citation>
    <scope>NUCLEOTIDE SEQUENCE [LARGE SCALE GENOMIC DNA]</scope>
    <source>
        <strain evidence="1 2">CAU 1482</strain>
    </source>
</reference>
<evidence type="ECO:0000313" key="1">
    <source>
        <dbReference type="EMBL" id="KAA0970311.1"/>
    </source>
</evidence>
<organism evidence="1 2">
    <name type="scientific">Aureimonas fodinaquatilis</name>
    <dbReference type="NCBI Taxonomy" id="2565783"/>
    <lineage>
        <taxon>Bacteria</taxon>
        <taxon>Pseudomonadati</taxon>
        <taxon>Pseudomonadota</taxon>
        <taxon>Alphaproteobacteria</taxon>
        <taxon>Hyphomicrobiales</taxon>
        <taxon>Aurantimonadaceae</taxon>
        <taxon>Aureimonas</taxon>
    </lineage>
</organism>
<gene>
    <name evidence="1" type="ORF">FPY71_07240</name>
</gene>
<proteinExistence type="predicted"/>
<dbReference type="Proteomes" id="UP000324738">
    <property type="component" value="Unassembled WGS sequence"/>
</dbReference>
<evidence type="ECO:0000313" key="2">
    <source>
        <dbReference type="Proteomes" id="UP000324738"/>
    </source>
</evidence>
<keyword evidence="2" id="KW-1185">Reference proteome</keyword>
<name>A0A5B0DWW7_9HYPH</name>
<dbReference type="AlphaFoldDB" id="A0A5B0DWW7"/>
<accession>A0A5B0DWW7</accession>
<sequence length="145" mass="15659">MDLSSLQRDSAKVEAGEWVGDIPGFGEARLRVRGLESTAFAATRARKERAVPRNQRERDGTLKSDAARRIFGEALADVILLDWDGITEGGKTVPYDAERAALLLTNPDFSPFADAVVWAASFVDRARVADAAEVGNGLPKSSKGR</sequence>
<dbReference type="EMBL" id="VTWH01000002">
    <property type="protein sequence ID" value="KAA0970311.1"/>
    <property type="molecule type" value="Genomic_DNA"/>
</dbReference>